<dbReference type="SMART" id="SM00388">
    <property type="entry name" value="HisKA"/>
    <property type="match status" value="1"/>
</dbReference>
<protein>
    <recommendedName>
        <fullName evidence="2">histidine kinase</fullName>
        <ecNumber evidence="2">2.7.13.3</ecNumber>
    </recommendedName>
</protein>
<feature type="transmembrane region" description="Helical" evidence="7">
    <location>
        <begin position="75"/>
        <end position="99"/>
    </location>
</feature>
<proteinExistence type="predicted"/>
<dbReference type="KEGG" id="naj:B1756_05205"/>
<feature type="domain" description="Histidine kinase" evidence="8">
    <location>
        <begin position="167"/>
        <end position="380"/>
    </location>
</feature>
<dbReference type="GeneID" id="32893453"/>
<evidence type="ECO:0000256" key="4">
    <source>
        <dbReference type="ARBA" id="ARBA00022679"/>
    </source>
</evidence>
<evidence type="ECO:0000256" key="3">
    <source>
        <dbReference type="ARBA" id="ARBA00022553"/>
    </source>
</evidence>
<dbReference type="InterPro" id="IPR031623">
    <property type="entry name" value="HisKA_4TM"/>
</dbReference>
<dbReference type="SUPFAM" id="SSF55874">
    <property type="entry name" value="ATPase domain of HSP90 chaperone/DNA topoisomerase II/histidine kinase"/>
    <property type="match status" value="1"/>
</dbReference>
<dbReference type="PANTHER" id="PTHR43304">
    <property type="entry name" value="PHYTOCHROME-LIKE PROTEIN CPH1"/>
    <property type="match status" value="1"/>
</dbReference>
<evidence type="ECO:0000256" key="1">
    <source>
        <dbReference type="ARBA" id="ARBA00000085"/>
    </source>
</evidence>
<dbReference type="Pfam" id="PF00512">
    <property type="entry name" value="HisKA"/>
    <property type="match status" value="1"/>
</dbReference>
<evidence type="ECO:0000256" key="5">
    <source>
        <dbReference type="ARBA" id="ARBA00022777"/>
    </source>
</evidence>
<sequence length="381" mass="42225">MSPARGTVSGTTGRRTVATLGAAYIVFAGGWAYVRATGGEPSLNVLIVTALIVGPGVILIYGAHRLPAYDITPNYYPVIGQWCLGAIVVMTAILSLYHFQPADSFRNPHRSFLMFTALSSVAGLGVGIYDARARTRALEVDRRNRELRRMQALLEESNDRLEQFASAASHDLQEPLRMITRYLTLVEHRYADALDEDGREFVAFAIDGADRLQEMTDGLLEYSRVEADSDSFDRVDLDDVLTDALANLHVRIDESGAAVTWDSLPLVDGDRRQLRQVFQNLVSNAITYCGDEPPRIHVSAHRRGQDWVVSVRDWGIGIDSDDQDRIFDVFQRLHSREEHPGTGIGLALCKRIVEHHGGQIWVESDPEGGSTFSFSLPAVES</sequence>
<dbReference type="CDD" id="cd00082">
    <property type="entry name" value="HisKA"/>
    <property type="match status" value="1"/>
</dbReference>
<keyword evidence="3" id="KW-0597">Phosphoprotein</keyword>
<name>A0A2Z2HQI4_9EURY</name>
<dbReference type="Gene3D" id="3.30.565.10">
    <property type="entry name" value="Histidine kinase-like ATPase, C-terminal domain"/>
    <property type="match status" value="1"/>
</dbReference>
<dbReference type="Gene3D" id="1.10.287.130">
    <property type="match status" value="1"/>
</dbReference>
<dbReference type="EMBL" id="CP019893">
    <property type="protein sequence ID" value="ARS89202.1"/>
    <property type="molecule type" value="Genomic_DNA"/>
</dbReference>
<dbReference type="InterPro" id="IPR004358">
    <property type="entry name" value="Sig_transdc_His_kin-like_C"/>
</dbReference>
<dbReference type="GO" id="GO:0000155">
    <property type="term" value="F:phosphorelay sensor kinase activity"/>
    <property type="evidence" value="ECO:0007669"/>
    <property type="project" value="InterPro"/>
</dbReference>
<evidence type="ECO:0000256" key="2">
    <source>
        <dbReference type="ARBA" id="ARBA00012438"/>
    </source>
</evidence>
<evidence type="ECO:0000256" key="6">
    <source>
        <dbReference type="SAM" id="Coils"/>
    </source>
</evidence>
<evidence type="ECO:0000313" key="9">
    <source>
        <dbReference type="EMBL" id="ARS89202.1"/>
    </source>
</evidence>
<dbReference type="InterPro" id="IPR003594">
    <property type="entry name" value="HATPase_dom"/>
</dbReference>
<dbReference type="Pfam" id="PF02518">
    <property type="entry name" value="HATPase_c"/>
    <property type="match status" value="1"/>
</dbReference>
<gene>
    <name evidence="9" type="ORF">B1756_05205</name>
</gene>
<dbReference type="PRINTS" id="PR00344">
    <property type="entry name" value="BCTRLSENSOR"/>
</dbReference>
<dbReference type="InterPro" id="IPR003661">
    <property type="entry name" value="HisK_dim/P_dom"/>
</dbReference>
<accession>A0A2Z2HQI4</accession>
<feature type="transmembrane region" description="Helical" evidence="7">
    <location>
        <begin position="43"/>
        <end position="63"/>
    </location>
</feature>
<keyword evidence="7" id="KW-0472">Membrane</keyword>
<dbReference type="InterPro" id="IPR036890">
    <property type="entry name" value="HATPase_C_sf"/>
</dbReference>
<keyword evidence="5 9" id="KW-0418">Kinase</keyword>
<evidence type="ECO:0000256" key="7">
    <source>
        <dbReference type="SAM" id="Phobius"/>
    </source>
</evidence>
<dbReference type="OrthoDB" id="106630at2157"/>
<dbReference type="InterPro" id="IPR052162">
    <property type="entry name" value="Sensor_kinase/Photoreceptor"/>
</dbReference>
<dbReference type="PROSITE" id="PS50109">
    <property type="entry name" value="HIS_KIN"/>
    <property type="match status" value="1"/>
</dbReference>
<dbReference type="Proteomes" id="UP000250088">
    <property type="component" value="Chromosome"/>
</dbReference>
<dbReference type="Pfam" id="PF16926">
    <property type="entry name" value="HisKA_4TM"/>
    <property type="match status" value="1"/>
</dbReference>
<reference evidence="10" key="1">
    <citation type="submission" date="2017-02" db="EMBL/GenBank/DDBJ databases">
        <title>Natronthermophilus aegyptiacus gen. nov.,sp. nov., an aerobic, extremely halophilic alkalithermophilic archaeon isolated from the athalassohaline Wadi An Natrun, Egypt.</title>
        <authorList>
            <person name="Zhao B."/>
        </authorList>
    </citation>
    <scope>NUCLEOTIDE SEQUENCE [LARGE SCALE GENOMIC DNA]</scope>
    <source>
        <strain evidence="10">JW/NM-HA 15</strain>
    </source>
</reference>
<dbReference type="EC" id="2.7.13.3" evidence="2"/>
<feature type="coiled-coil region" evidence="6">
    <location>
        <begin position="140"/>
        <end position="167"/>
    </location>
</feature>
<organism evidence="9 10">
    <name type="scientific">Natrarchaeobaculum aegyptiacum</name>
    <dbReference type="NCBI Taxonomy" id="745377"/>
    <lineage>
        <taxon>Archaea</taxon>
        <taxon>Methanobacteriati</taxon>
        <taxon>Methanobacteriota</taxon>
        <taxon>Stenosarchaea group</taxon>
        <taxon>Halobacteria</taxon>
        <taxon>Halobacteriales</taxon>
        <taxon>Natrialbaceae</taxon>
        <taxon>Natrarchaeobaculum</taxon>
    </lineage>
</organism>
<dbReference type="FunFam" id="3.30.565.10:FF:000006">
    <property type="entry name" value="Sensor histidine kinase WalK"/>
    <property type="match status" value="1"/>
</dbReference>
<feature type="transmembrane region" description="Helical" evidence="7">
    <location>
        <begin position="16"/>
        <end position="34"/>
    </location>
</feature>
<keyword evidence="7" id="KW-1133">Transmembrane helix</keyword>
<dbReference type="InterPro" id="IPR036097">
    <property type="entry name" value="HisK_dim/P_sf"/>
</dbReference>
<dbReference type="AlphaFoldDB" id="A0A2Z2HQI4"/>
<evidence type="ECO:0000259" key="8">
    <source>
        <dbReference type="PROSITE" id="PS50109"/>
    </source>
</evidence>
<dbReference type="InterPro" id="IPR005467">
    <property type="entry name" value="His_kinase_dom"/>
</dbReference>
<keyword evidence="10" id="KW-1185">Reference proteome</keyword>
<keyword evidence="6" id="KW-0175">Coiled coil</keyword>
<dbReference type="PANTHER" id="PTHR43304:SF1">
    <property type="entry name" value="PAC DOMAIN-CONTAINING PROTEIN"/>
    <property type="match status" value="1"/>
</dbReference>
<comment type="catalytic activity">
    <reaction evidence="1">
        <text>ATP + protein L-histidine = ADP + protein N-phospho-L-histidine.</text>
        <dbReference type="EC" id="2.7.13.3"/>
    </reaction>
</comment>
<evidence type="ECO:0000313" key="10">
    <source>
        <dbReference type="Proteomes" id="UP000250088"/>
    </source>
</evidence>
<keyword evidence="4" id="KW-0808">Transferase</keyword>
<keyword evidence="7" id="KW-0812">Transmembrane</keyword>
<dbReference type="SUPFAM" id="SSF47384">
    <property type="entry name" value="Homodimeric domain of signal transducing histidine kinase"/>
    <property type="match status" value="1"/>
</dbReference>
<dbReference type="RefSeq" id="WP_086887587.1">
    <property type="nucleotide sequence ID" value="NZ_CP019893.1"/>
</dbReference>
<feature type="transmembrane region" description="Helical" evidence="7">
    <location>
        <begin position="111"/>
        <end position="129"/>
    </location>
</feature>
<dbReference type="SMART" id="SM00387">
    <property type="entry name" value="HATPase_c"/>
    <property type="match status" value="1"/>
</dbReference>